<dbReference type="RefSeq" id="WP_028929235.1">
    <property type="nucleotide sequence ID" value="NZ_AUII01000003.1"/>
</dbReference>
<name>A0A511CVD8_9PSEU</name>
<reference evidence="2 3" key="1">
    <citation type="submission" date="2019-07" db="EMBL/GenBank/DDBJ databases">
        <title>Whole genome shotgun sequence of Pseudonocardia asaccharolytica NBRC 16224.</title>
        <authorList>
            <person name="Hosoyama A."/>
            <person name="Uohara A."/>
            <person name="Ohji S."/>
            <person name="Ichikawa N."/>
        </authorList>
    </citation>
    <scope>NUCLEOTIDE SEQUENCE [LARGE SCALE GENOMIC DNA]</scope>
    <source>
        <strain evidence="2 3">NBRC 16224</strain>
    </source>
</reference>
<accession>A0A511CVD8</accession>
<protein>
    <submittedName>
        <fullName evidence="2">Uncharacterized protein</fullName>
    </submittedName>
</protein>
<feature type="compositionally biased region" description="Low complexity" evidence="1">
    <location>
        <begin position="251"/>
        <end position="266"/>
    </location>
</feature>
<feature type="compositionally biased region" description="Gly residues" evidence="1">
    <location>
        <begin position="222"/>
        <end position="233"/>
    </location>
</feature>
<dbReference type="EMBL" id="BJVI01000001">
    <property type="protein sequence ID" value="GEL16213.1"/>
    <property type="molecule type" value="Genomic_DNA"/>
</dbReference>
<dbReference type="OrthoDB" id="3574021at2"/>
<keyword evidence="3" id="KW-1185">Reference proteome</keyword>
<organism evidence="2 3">
    <name type="scientific">Pseudonocardia asaccharolytica DSM 44247 = NBRC 16224</name>
    <dbReference type="NCBI Taxonomy" id="1123024"/>
    <lineage>
        <taxon>Bacteria</taxon>
        <taxon>Bacillati</taxon>
        <taxon>Actinomycetota</taxon>
        <taxon>Actinomycetes</taxon>
        <taxon>Pseudonocardiales</taxon>
        <taxon>Pseudonocardiaceae</taxon>
        <taxon>Pseudonocardia</taxon>
    </lineage>
</organism>
<feature type="region of interest" description="Disordered" evidence="1">
    <location>
        <begin position="172"/>
        <end position="303"/>
    </location>
</feature>
<dbReference type="AlphaFoldDB" id="A0A511CVD8"/>
<evidence type="ECO:0000313" key="3">
    <source>
        <dbReference type="Proteomes" id="UP000321328"/>
    </source>
</evidence>
<feature type="compositionally biased region" description="Low complexity" evidence="1">
    <location>
        <begin position="210"/>
        <end position="221"/>
    </location>
</feature>
<gene>
    <name evidence="2" type="ORF">PA7_00500</name>
</gene>
<proteinExistence type="predicted"/>
<feature type="region of interest" description="Disordered" evidence="1">
    <location>
        <begin position="339"/>
        <end position="377"/>
    </location>
</feature>
<comment type="caution">
    <text evidence="2">The sequence shown here is derived from an EMBL/GenBank/DDBJ whole genome shotgun (WGS) entry which is preliminary data.</text>
</comment>
<dbReference type="STRING" id="1123024.GCA_000423625_01141"/>
<sequence>MAEIVRRDGTPAGLPGVVTVAELLSRNIPVQRATTDTDGDTPAEFVSVGSLLRREGRAPHAADRPLLPRANRYSGEGDDTQTTGRSTAARRATIAAGTLVAVGSVLGAAVFTEAASNSSAAQDGLGGSYPGHGLRDGGAPNAMATDGGDAGAGGLDAGIPAPTSWMTVAFPTRLNPGATAGSDLPGGSGGSGTPAVRAAGPWVGSPVVQGAATPAPAPGNHGNPGGGGHGSSGNEGNSGNHGNPGGGGHGADSPTGPVGSAVSGVTGAVGGAAEGVGDAAPDPVGGPVKKLGSTVSETGKGLGNTADAAVGTVQKVAEPVTEPVSEVVTGVVPAAKPVTDLLAPPRDNNGHGEASNGKDTPKPVSTTVGKGLGGVVEGAGQTVDSLAGGLLG</sequence>
<evidence type="ECO:0000313" key="2">
    <source>
        <dbReference type="EMBL" id="GEL16213.1"/>
    </source>
</evidence>
<dbReference type="Proteomes" id="UP000321328">
    <property type="component" value="Unassembled WGS sequence"/>
</dbReference>
<evidence type="ECO:0000256" key="1">
    <source>
        <dbReference type="SAM" id="MobiDB-lite"/>
    </source>
</evidence>
<feature type="region of interest" description="Disordered" evidence="1">
    <location>
        <begin position="56"/>
        <end position="86"/>
    </location>
</feature>